<keyword evidence="4" id="KW-1185">Reference proteome</keyword>
<name>A0A4U7BTX6_9BACT</name>
<feature type="transmembrane region" description="Helical" evidence="1">
    <location>
        <begin position="40"/>
        <end position="63"/>
    </location>
</feature>
<feature type="transmembrane region" description="Helical" evidence="1">
    <location>
        <begin position="12"/>
        <end position="34"/>
    </location>
</feature>
<feature type="domain" description="VTT" evidence="2">
    <location>
        <begin position="28"/>
        <end position="141"/>
    </location>
</feature>
<comment type="caution">
    <text evidence="3">The sequence shown here is derived from an EMBL/GenBank/DDBJ whole genome shotgun (WGS) entry which is preliminary data.</text>
</comment>
<evidence type="ECO:0000313" key="4">
    <source>
        <dbReference type="Proteomes" id="UP000310353"/>
    </source>
</evidence>
<gene>
    <name evidence="3" type="ORF">CQA76_02075</name>
</gene>
<evidence type="ECO:0000259" key="2">
    <source>
        <dbReference type="Pfam" id="PF09335"/>
    </source>
</evidence>
<dbReference type="PANTHER" id="PTHR42709:SF2">
    <property type="entry name" value="INNER MEMBRANE PROTEIN YOHD"/>
    <property type="match status" value="1"/>
</dbReference>
<dbReference type="Proteomes" id="UP000310353">
    <property type="component" value="Unassembled WGS sequence"/>
</dbReference>
<dbReference type="Pfam" id="PF09335">
    <property type="entry name" value="VTT_dom"/>
    <property type="match status" value="1"/>
</dbReference>
<organism evidence="3 4">
    <name type="scientific">Campylobacter aviculae</name>
    <dbReference type="NCBI Taxonomy" id="2510190"/>
    <lineage>
        <taxon>Bacteria</taxon>
        <taxon>Pseudomonadati</taxon>
        <taxon>Campylobacterota</taxon>
        <taxon>Epsilonproteobacteria</taxon>
        <taxon>Campylobacterales</taxon>
        <taxon>Campylobacteraceae</taxon>
        <taxon>Campylobacter</taxon>
    </lineage>
</organism>
<evidence type="ECO:0000313" key="3">
    <source>
        <dbReference type="EMBL" id="TKX32766.1"/>
    </source>
</evidence>
<dbReference type="RefSeq" id="WP_137621795.1">
    <property type="nucleotide sequence ID" value="NZ_NXMA01000003.1"/>
</dbReference>
<feature type="transmembrane region" description="Helical" evidence="1">
    <location>
        <begin position="162"/>
        <end position="180"/>
    </location>
</feature>
<evidence type="ECO:0000256" key="1">
    <source>
        <dbReference type="SAM" id="Phobius"/>
    </source>
</evidence>
<dbReference type="AlphaFoldDB" id="A0A4U7BTX6"/>
<proteinExistence type="predicted"/>
<reference evidence="3 4" key="1">
    <citation type="submission" date="2018-05" db="EMBL/GenBank/DDBJ databases">
        <title>Novel Campyloabacter and Helicobacter Species and Strains.</title>
        <authorList>
            <person name="Mannion A.J."/>
            <person name="Shen Z."/>
            <person name="Fox J.G."/>
        </authorList>
    </citation>
    <scope>NUCLEOTIDE SEQUENCE [LARGE SCALE GENOMIC DNA]</scope>
    <source>
        <strain evidence="4">MIT17-670</strain>
    </source>
</reference>
<dbReference type="InterPro" id="IPR032816">
    <property type="entry name" value="VTT_dom"/>
</dbReference>
<dbReference type="PANTHER" id="PTHR42709">
    <property type="entry name" value="ALKALINE PHOSPHATASE LIKE PROTEIN"/>
    <property type="match status" value="1"/>
</dbReference>
<keyword evidence="1" id="KW-0812">Transmembrane</keyword>
<keyword evidence="1" id="KW-1133">Transmembrane helix</keyword>
<feature type="transmembrane region" description="Helical" evidence="1">
    <location>
        <begin position="126"/>
        <end position="150"/>
    </location>
</feature>
<dbReference type="EMBL" id="NXMA01000003">
    <property type="protein sequence ID" value="TKX32766.1"/>
    <property type="molecule type" value="Genomic_DNA"/>
</dbReference>
<sequence>MQDMIDTLIRYGYIVLFFYSLGGGMVGILAAGILSSQGKMEISLCIFLAFVGNTLGSTLLFILGKYYKKDIMPYFKNHRRKLALATLKIKQHGIILLISQKFIYGLKTFIPMAAGIAKYNFIKFTLINAFASLIWSIILGLAAYIFGHIIEEIFTQLGEYPYIAPLFLLILAGIIWFYLAKFSKK</sequence>
<dbReference type="GO" id="GO:0005886">
    <property type="term" value="C:plasma membrane"/>
    <property type="evidence" value="ECO:0007669"/>
    <property type="project" value="TreeGrafter"/>
</dbReference>
<accession>A0A4U7BTX6</accession>
<protein>
    <recommendedName>
        <fullName evidence="2">VTT domain-containing protein</fullName>
    </recommendedName>
</protein>
<keyword evidence="1" id="KW-0472">Membrane</keyword>
<dbReference type="InterPro" id="IPR051311">
    <property type="entry name" value="DedA_domain"/>
</dbReference>
<dbReference type="OrthoDB" id="5372697at2"/>